<accession>A0ABW6WT62</accession>
<keyword evidence="2" id="KW-1185">Reference proteome</keyword>
<evidence type="ECO:0000313" key="1">
    <source>
        <dbReference type="EMBL" id="MFF5296168.1"/>
    </source>
</evidence>
<evidence type="ECO:0000313" key="2">
    <source>
        <dbReference type="Proteomes" id="UP001602245"/>
    </source>
</evidence>
<name>A0ABW6WT62_9ACTN</name>
<dbReference type="EMBL" id="JBIAZU010000008">
    <property type="protein sequence ID" value="MFF5296168.1"/>
    <property type="molecule type" value="Genomic_DNA"/>
</dbReference>
<proteinExistence type="predicted"/>
<comment type="caution">
    <text evidence="1">The sequence shown here is derived from an EMBL/GenBank/DDBJ whole genome shotgun (WGS) entry which is preliminary data.</text>
</comment>
<protein>
    <submittedName>
        <fullName evidence="1">Uncharacterized protein</fullName>
    </submittedName>
</protein>
<dbReference type="RefSeq" id="WP_020516376.1">
    <property type="nucleotide sequence ID" value="NZ_JBIAZU010000008.1"/>
</dbReference>
<reference evidence="1 2" key="1">
    <citation type="submission" date="2024-10" db="EMBL/GenBank/DDBJ databases">
        <title>The Natural Products Discovery Center: Release of the First 8490 Sequenced Strains for Exploring Actinobacteria Biosynthetic Diversity.</title>
        <authorList>
            <person name="Kalkreuter E."/>
            <person name="Kautsar S.A."/>
            <person name="Yang D."/>
            <person name="Bader C.D."/>
            <person name="Teijaro C.N."/>
            <person name="Fluegel L."/>
            <person name="Davis C.M."/>
            <person name="Simpson J.R."/>
            <person name="Lauterbach L."/>
            <person name="Steele A.D."/>
            <person name="Gui C."/>
            <person name="Meng S."/>
            <person name="Li G."/>
            <person name="Viehrig K."/>
            <person name="Ye F."/>
            <person name="Su P."/>
            <person name="Kiefer A.F."/>
            <person name="Nichols A."/>
            <person name="Cepeda A.J."/>
            <person name="Yan W."/>
            <person name="Fan B."/>
            <person name="Jiang Y."/>
            <person name="Adhikari A."/>
            <person name="Zheng C.-J."/>
            <person name="Schuster L."/>
            <person name="Cowan T.M."/>
            <person name="Smanski M.J."/>
            <person name="Chevrette M.G."/>
            <person name="De Carvalho L.P.S."/>
            <person name="Shen B."/>
        </authorList>
    </citation>
    <scope>NUCLEOTIDE SEQUENCE [LARGE SCALE GENOMIC DNA]</scope>
    <source>
        <strain evidence="1 2">NPDC000087</strain>
    </source>
</reference>
<dbReference type="Proteomes" id="UP001602245">
    <property type="component" value="Unassembled WGS sequence"/>
</dbReference>
<sequence length="253" mass="27713">MPTSPPIPASCRRSWWFIRWLHNFAPTGGGGGTAEAAYTNFMQGDCWATLELARVARAAEGVEPLEEPLRSTYEGAAAACLAAFHGRADLWGLAGRRHDRVTVSGLDCWDRSVYAILHQLVTAHRADPDATFAVAKGTASACPQLAEWTFPRQGPRTGGYSIEIRGRNLPMTLELLWNYDRVVTAKRAGPGRPMKVVVPAARSDDHDVTIKIANAPRDRGVAPVIALVRTLVWASASVVLGDPRRHWDVRRDL</sequence>
<gene>
    <name evidence="1" type="ORF">ACFY35_42610</name>
</gene>
<organism evidence="1 2">
    <name type="scientific">Paractinoplanes globisporus</name>
    <dbReference type="NCBI Taxonomy" id="113565"/>
    <lineage>
        <taxon>Bacteria</taxon>
        <taxon>Bacillati</taxon>
        <taxon>Actinomycetota</taxon>
        <taxon>Actinomycetes</taxon>
        <taxon>Micromonosporales</taxon>
        <taxon>Micromonosporaceae</taxon>
        <taxon>Paractinoplanes</taxon>
    </lineage>
</organism>